<reference evidence="4" key="1">
    <citation type="submission" date="2016-08" db="EMBL/GenBank/DDBJ databases">
        <authorList>
            <person name="Tokovenko B."/>
            <person name="Kalinowski J."/>
        </authorList>
    </citation>
    <scope>NUCLEOTIDE SEQUENCE [LARGE SCALE GENOMIC DNA]</scope>
    <source>
        <strain evidence="4">UTMC102</strain>
    </source>
</reference>
<dbReference type="AlphaFoldDB" id="A0A1V3C8P4"/>
<dbReference type="PANTHER" id="PTHR43861">
    <property type="entry name" value="TRANS-ACONITATE 2-METHYLTRANSFERASE-RELATED"/>
    <property type="match status" value="1"/>
</dbReference>
<evidence type="ECO:0000313" key="4">
    <source>
        <dbReference type="Proteomes" id="UP000189004"/>
    </source>
</evidence>
<protein>
    <submittedName>
        <fullName evidence="3">SAM-dependent methyltransferase</fullName>
    </submittedName>
</protein>
<dbReference type="InterPro" id="IPR029063">
    <property type="entry name" value="SAM-dependent_MTases_sf"/>
</dbReference>
<dbReference type="Gene3D" id="2.20.130.10">
    <property type="entry name" value="CAC2371-like domains"/>
    <property type="match status" value="1"/>
</dbReference>
<keyword evidence="4" id="KW-1185">Reference proteome</keyword>
<keyword evidence="3" id="KW-0489">Methyltransferase</keyword>
<accession>A0A1V3C8P4</accession>
<evidence type="ECO:0000256" key="1">
    <source>
        <dbReference type="ARBA" id="ARBA00022679"/>
    </source>
</evidence>
<dbReference type="RefSeq" id="WP_077693428.1">
    <property type="nucleotide sequence ID" value="NZ_MCOK01000001.1"/>
</dbReference>
<dbReference type="GO" id="GO:0008168">
    <property type="term" value="F:methyltransferase activity"/>
    <property type="evidence" value="ECO:0007669"/>
    <property type="project" value="UniProtKB-KW"/>
</dbReference>
<dbReference type="CDD" id="cd02440">
    <property type="entry name" value="AdoMet_MTases"/>
    <property type="match status" value="1"/>
</dbReference>
<sequence>MPPSPAVEAFGPEHADVYERVYRARGKDWKAEARDVARRIRSVLPGASSLLDVGCGTGAHLEVLSGLFDRVEGLEISLTMRERSRRRLPSVPVHSGDMRNFGLGRSFDAVTCLFTSVNYVGGVPELRDAVRRMADHLVPGGVLVVEPWWFPERFLEGHVAGDLVREGDQTIARVSHSRREGRATRLEVHWTVAGPSGVSGFTEVEHLMMFTEAEYRAAFDLAGCDVDFHGTWLTGRGLFVGVRR</sequence>
<dbReference type="GO" id="GO:0032259">
    <property type="term" value="P:methylation"/>
    <property type="evidence" value="ECO:0007669"/>
    <property type="project" value="UniProtKB-KW"/>
</dbReference>
<dbReference type="InterPro" id="IPR041698">
    <property type="entry name" value="Methyltransf_25"/>
</dbReference>
<dbReference type="STRING" id="501010.NOSIN_05605"/>
<dbReference type="EMBL" id="MCOK01000001">
    <property type="protein sequence ID" value="OOC57012.1"/>
    <property type="molecule type" value="Genomic_DNA"/>
</dbReference>
<dbReference type="Proteomes" id="UP000189004">
    <property type="component" value="Unassembled WGS sequence"/>
</dbReference>
<gene>
    <name evidence="3" type="ORF">NOSIN_05605</name>
</gene>
<evidence type="ECO:0000313" key="3">
    <source>
        <dbReference type="EMBL" id="OOC57012.1"/>
    </source>
</evidence>
<evidence type="ECO:0000259" key="2">
    <source>
        <dbReference type="Pfam" id="PF13649"/>
    </source>
</evidence>
<dbReference type="Pfam" id="PF13649">
    <property type="entry name" value="Methyltransf_25"/>
    <property type="match status" value="1"/>
</dbReference>
<keyword evidence="1 3" id="KW-0808">Transferase</keyword>
<dbReference type="SUPFAM" id="SSF53335">
    <property type="entry name" value="S-adenosyl-L-methionine-dependent methyltransferases"/>
    <property type="match status" value="1"/>
</dbReference>
<name>A0A1V3C8P4_9ACTN</name>
<proteinExistence type="predicted"/>
<organism evidence="3 4">
    <name type="scientific">Nocardiopsis sinuspersici</name>
    <dbReference type="NCBI Taxonomy" id="501010"/>
    <lineage>
        <taxon>Bacteria</taxon>
        <taxon>Bacillati</taxon>
        <taxon>Actinomycetota</taxon>
        <taxon>Actinomycetes</taxon>
        <taxon>Streptosporangiales</taxon>
        <taxon>Nocardiopsidaceae</taxon>
        <taxon>Nocardiopsis</taxon>
    </lineage>
</organism>
<dbReference type="OrthoDB" id="189743at2"/>
<feature type="domain" description="Methyltransferase" evidence="2">
    <location>
        <begin position="51"/>
        <end position="141"/>
    </location>
</feature>
<comment type="caution">
    <text evidence="3">The sequence shown here is derived from an EMBL/GenBank/DDBJ whole genome shotgun (WGS) entry which is preliminary data.</text>
</comment>
<dbReference type="Gene3D" id="3.40.50.150">
    <property type="entry name" value="Vaccinia Virus protein VP39"/>
    <property type="match status" value="1"/>
</dbReference>